<proteinExistence type="predicted"/>
<evidence type="ECO:0000313" key="2">
    <source>
        <dbReference type="Proteomes" id="UP000017836"/>
    </source>
</evidence>
<dbReference type="EMBL" id="KI395431">
    <property type="protein sequence ID" value="ERM98282.1"/>
    <property type="molecule type" value="Genomic_DNA"/>
</dbReference>
<name>W1NR45_AMBTC</name>
<dbReference type="OMA" id="ESIAVMW"/>
<sequence>MDAKVTKFINAGLVVLATLLVAKPITALLFLRSRKRLPPTVQGWLIFGGLIRVPKAWKSLYSEITKQKYGLKVSTHYCKALESDLSQEEVYQLTVLTFGPDVVYDADCSVRPEQFRFFTQSLRVNKLKVYVDQMVVEVE</sequence>
<evidence type="ECO:0000313" key="1">
    <source>
        <dbReference type="EMBL" id="ERM98282.1"/>
    </source>
</evidence>
<dbReference type="AlphaFoldDB" id="W1NR45"/>
<organism evidence="1 2">
    <name type="scientific">Amborella trichopoda</name>
    <dbReference type="NCBI Taxonomy" id="13333"/>
    <lineage>
        <taxon>Eukaryota</taxon>
        <taxon>Viridiplantae</taxon>
        <taxon>Streptophyta</taxon>
        <taxon>Embryophyta</taxon>
        <taxon>Tracheophyta</taxon>
        <taxon>Spermatophyta</taxon>
        <taxon>Magnoliopsida</taxon>
        <taxon>Amborellales</taxon>
        <taxon>Amborellaceae</taxon>
        <taxon>Amborella</taxon>
    </lineage>
</organism>
<keyword evidence="2" id="KW-1185">Reference proteome</keyword>
<dbReference type="STRING" id="13333.W1NR45"/>
<protein>
    <submittedName>
        <fullName evidence="1">Uncharacterized protein</fullName>
    </submittedName>
</protein>
<dbReference type="HOGENOM" id="CLU_1850263_0_0_1"/>
<dbReference type="eggNOG" id="KOG0684">
    <property type="taxonomic scope" value="Eukaryota"/>
</dbReference>
<feature type="non-terminal residue" evidence="1">
    <location>
        <position position="139"/>
    </location>
</feature>
<reference evidence="2" key="1">
    <citation type="journal article" date="2013" name="Science">
        <title>The Amborella genome and the evolution of flowering plants.</title>
        <authorList>
            <consortium name="Amborella Genome Project"/>
        </authorList>
    </citation>
    <scope>NUCLEOTIDE SEQUENCE [LARGE SCALE GENOMIC DNA]</scope>
</reference>
<accession>W1NR45</accession>
<dbReference type="Proteomes" id="UP000017836">
    <property type="component" value="Unassembled WGS sequence"/>
</dbReference>
<dbReference type="Gramene" id="ERM98282">
    <property type="protein sequence ID" value="ERM98282"/>
    <property type="gene ID" value="AMTR_s01010p00008820"/>
</dbReference>
<gene>
    <name evidence="1" type="ORF">AMTR_s01010p00008820</name>
</gene>